<comment type="similarity">
    <text evidence="3">Belongs to the CDC26 family.</text>
</comment>
<evidence type="ECO:0000256" key="9">
    <source>
        <dbReference type="ARBA" id="ARBA00023242"/>
    </source>
</evidence>
<comment type="caution">
    <text evidence="13">The sequence shown here is derived from an EMBL/GenBank/DDBJ whole genome shotgun (WGS) entry which is preliminary data.</text>
</comment>
<dbReference type="GO" id="GO:0007346">
    <property type="term" value="P:regulation of mitotic cell cycle"/>
    <property type="evidence" value="ECO:0007669"/>
    <property type="project" value="TreeGrafter"/>
</dbReference>
<keyword evidence="14" id="KW-1185">Reference proteome</keyword>
<dbReference type="EMBL" id="VSWD01000005">
    <property type="protein sequence ID" value="KAK3102794.1"/>
    <property type="molecule type" value="Genomic_DNA"/>
</dbReference>
<evidence type="ECO:0000256" key="12">
    <source>
        <dbReference type="SAM" id="MobiDB-lite"/>
    </source>
</evidence>
<gene>
    <name evidence="13" type="ORF">FSP39_013967</name>
</gene>
<reference evidence="13" key="1">
    <citation type="submission" date="2019-08" db="EMBL/GenBank/DDBJ databases">
        <title>The improved chromosome-level genome for the pearl oyster Pinctada fucata martensii using PacBio sequencing and Hi-C.</title>
        <authorList>
            <person name="Zheng Z."/>
        </authorList>
    </citation>
    <scope>NUCLEOTIDE SEQUENCE</scope>
    <source>
        <strain evidence="13">ZZ-2019</strain>
        <tissue evidence="13">Adductor muscle</tissue>
    </source>
</reference>
<protein>
    <recommendedName>
        <fullName evidence="4">Anaphase-promoting complex subunit CDC26</fullName>
    </recommendedName>
    <alternativeName>
        <fullName evidence="11">Cell division cycle protein 26 homolog</fullName>
    </alternativeName>
</protein>
<sequence>MLRRSPTRIELTLDDMQEYQEIIKDRENDPIKNKYQAVDTPSITPGVTPGPSGTLNPNDSMDTRTVQERIYGYDPKPLPDSARLQTSQILR</sequence>
<evidence type="ECO:0000256" key="3">
    <source>
        <dbReference type="ARBA" id="ARBA00007939"/>
    </source>
</evidence>
<dbReference type="GO" id="GO:0070979">
    <property type="term" value="P:protein K11-linked ubiquitination"/>
    <property type="evidence" value="ECO:0007669"/>
    <property type="project" value="TreeGrafter"/>
</dbReference>
<evidence type="ECO:0000256" key="7">
    <source>
        <dbReference type="ARBA" id="ARBA00022786"/>
    </source>
</evidence>
<organism evidence="13 14">
    <name type="scientific">Pinctada imbricata</name>
    <name type="common">Atlantic pearl-oyster</name>
    <name type="synonym">Pinctada martensii</name>
    <dbReference type="NCBI Taxonomy" id="66713"/>
    <lineage>
        <taxon>Eukaryota</taxon>
        <taxon>Metazoa</taxon>
        <taxon>Spiralia</taxon>
        <taxon>Lophotrochozoa</taxon>
        <taxon>Mollusca</taxon>
        <taxon>Bivalvia</taxon>
        <taxon>Autobranchia</taxon>
        <taxon>Pteriomorphia</taxon>
        <taxon>Pterioida</taxon>
        <taxon>Pterioidea</taxon>
        <taxon>Pteriidae</taxon>
        <taxon>Pinctada</taxon>
    </lineage>
</organism>
<evidence type="ECO:0000256" key="1">
    <source>
        <dbReference type="ARBA" id="ARBA00004123"/>
    </source>
</evidence>
<evidence type="ECO:0000313" key="14">
    <source>
        <dbReference type="Proteomes" id="UP001186944"/>
    </source>
</evidence>
<evidence type="ECO:0000256" key="2">
    <source>
        <dbReference type="ARBA" id="ARBA00004906"/>
    </source>
</evidence>
<keyword evidence="9" id="KW-0539">Nucleus</keyword>
<dbReference type="AlphaFoldDB" id="A0AA89C6I5"/>
<keyword evidence="6" id="KW-0498">Mitosis</keyword>
<dbReference type="GO" id="GO:0005680">
    <property type="term" value="C:anaphase-promoting complex"/>
    <property type="evidence" value="ECO:0007669"/>
    <property type="project" value="InterPro"/>
</dbReference>
<evidence type="ECO:0000313" key="13">
    <source>
        <dbReference type="EMBL" id="KAK3102794.1"/>
    </source>
</evidence>
<feature type="region of interest" description="Disordered" evidence="12">
    <location>
        <begin position="72"/>
        <end position="91"/>
    </location>
</feature>
<evidence type="ECO:0000256" key="6">
    <source>
        <dbReference type="ARBA" id="ARBA00022776"/>
    </source>
</evidence>
<dbReference type="PANTHER" id="PTHR28579:SF1">
    <property type="entry name" value="ANAPHASE-PROMOTING COMPLEX SUBUNIT CDC26"/>
    <property type="match status" value="1"/>
</dbReference>
<keyword evidence="5" id="KW-0132">Cell division</keyword>
<dbReference type="GO" id="GO:0031145">
    <property type="term" value="P:anaphase-promoting complex-dependent catabolic process"/>
    <property type="evidence" value="ECO:0007669"/>
    <property type="project" value="InterPro"/>
</dbReference>
<evidence type="ECO:0000256" key="10">
    <source>
        <dbReference type="ARBA" id="ARBA00023306"/>
    </source>
</evidence>
<evidence type="ECO:0000256" key="4">
    <source>
        <dbReference type="ARBA" id="ARBA00018549"/>
    </source>
</evidence>
<feature type="region of interest" description="Disordered" evidence="12">
    <location>
        <begin position="30"/>
        <end position="61"/>
    </location>
</feature>
<name>A0AA89C6I5_PINIB</name>
<evidence type="ECO:0000256" key="5">
    <source>
        <dbReference type="ARBA" id="ARBA00022618"/>
    </source>
</evidence>
<feature type="compositionally biased region" description="Polar residues" evidence="12">
    <location>
        <begin position="39"/>
        <end position="60"/>
    </location>
</feature>
<dbReference type="Proteomes" id="UP001186944">
    <property type="component" value="Unassembled WGS sequence"/>
</dbReference>
<keyword evidence="8" id="KW-0175">Coiled coil</keyword>
<proteinExistence type="inferred from homology"/>
<comment type="subcellular location">
    <subcellularLocation>
        <location evidence="1">Nucleus</location>
    </subcellularLocation>
</comment>
<dbReference type="GO" id="GO:0051301">
    <property type="term" value="P:cell division"/>
    <property type="evidence" value="ECO:0007669"/>
    <property type="project" value="UniProtKB-KW"/>
</dbReference>
<comment type="pathway">
    <text evidence="2">Protein modification; protein ubiquitination.</text>
</comment>
<evidence type="ECO:0000256" key="8">
    <source>
        <dbReference type="ARBA" id="ARBA00023054"/>
    </source>
</evidence>
<keyword evidence="10" id="KW-0131">Cell cycle</keyword>
<dbReference type="PANTHER" id="PTHR28579">
    <property type="entry name" value="ANAPHASE-PROMOTING COMPLEX SUBUNIT CDC26"/>
    <property type="match status" value="1"/>
</dbReference>
<evidence type="ECO:0000256" key="11">
    <source>
        <dbReference type="ARBA" id="ARBA00032907"/>
    </source>
</evidence>
<keyword evidence="7" id="KW-0833">Ubl conjugation pathway</keyword>
<dbReference type="InterPro" id="IPR018860">
    <property type="entry name" value="APC_suCDC26"/>
</dbReference>
<accession>A0AA89C6I5</accession>
<dbReference type="Pfam" id="PF10471">
    <property type="entry name" value="ANAPC_CDC26"/>
    <property type="match status" value="1"/>
</dbReference>